<evidence type="ECO:0000256" key="1">
    <source>
        <dbReference type="ARBA" id="ARBA00006484"/>
    </source>
</evidence>
<evidence type="ECO:0000313" key="5">
    <source>
        <dbReference type="EMBL" id="AJE23928.1"/>
    </source>
</evidence>
<keyword evidence="4" id="KW-0732">Signal</keyword>
<dbReference type="PANTHER" id="PTHR24320:SF274">
    <property type="entry name" value="CHAIN DEHYDROGENASE, PUTATIVE (AFU_ORTHOLOGUE AFUA_4G00440)-RELATED"/>
    <property type="match status" value="1"/>
</dbReference>
<dbReference type="HOGENOM" id="CLU_010194_44_5_6"/>
<reference evidence="5 6" key="1">
    <citation type="journal article" date="2015" name="PLoS ONE">
        <title>Azotobacter Genomes: The Genome of Azotobacter chroococcum NCIMB 8003 (ATCC 4412).</title>
        <authorList>
            <person name="Robson R.L."/>
            <person name="Jones R."/>
            <person name="Robson R.M."/>
            <person name="Schwartz A."/>
            <person name="Richardson T.H."/>
        </authorList>
    </citation>
    <scope>NUCLEOTIDE SEQUENCE [LARGE SCALE GENOMIC DNA]</scope>
    <source>
        <strain evidence="5 6">NCIMB 8003</strain>
        <plasmid evidence="6">Plasmid pAcX50f</plasmid>
    </source>
</reference>
<feature type="chain" id="PRO_5002173248" evidence="4">
    <location>
        <begin position="25"/>
        <end position="294"/>
    </location>
</feature>
<dbReference type="Gene3D" id="3.40.50.720">
    <property type="entry name" value="NAD(P)-binding Rossmann-like Domain"/>
    <property type="match status" value="1"/>
</dbReference>
<accession>A0A0C4WM97</accession>
<keyword evidence="2" id="KW-0560">Oxidoreductase</keyword>
<sequence>MDRRKFLTASAGLGSGLVAGSLIAATTVLAQAPPNPRKESPMSNTQRGAGQKARVFITGSADGLGHAAAKTLLAQGHDVVVHVRSQARLPAVKELVDQGAVATIGDLSDLAQIRDLASQVNAIGRMDAVIHNAGVISGSQLLVVNVVAPYLLTALIQRPQRLIYLSSSMHAGGRASLAGMDWSGRTSTGSYSDSKLFVTALAAAVARLWPDVFSNAVDPGWVPTRMGGPSAPDDLRLGHLTQEWLATSSDPEALTSGGYWHHQQRQQPHPAVNDTRFQDQLLAELARATGTTLA</sequence>
<feature type="region of interest" description="Disordered" evidence="3">
    <location>
        <begin position="31"/>
        <end position="50"/>
    </location>
</feature>
<proteinExistence type="inferred from homology"/>
<geneLocation type="plasmid" evidence="5 6">
    <name>pAcX50f</name>
</geneLocation>
<evidence type="ECO:0000256" key="2">
    <source>
        <dbReference type="ARBA" id="ARBA00023002"/>
    </source>
</evidence>
<dbReference type="SUPFAM" id="SSF51735">
    <property type="entry name" value="NAD(P)-binding Rossmann-fold domains"/>
    <property type="match status" value="1"/>
</dbReference>
<dbReference type="PANTHER" id="PTHR24320">
    <property type="entry name" value="RETINOL DEHYDROGENASE"/>
    <property type="match status" value="1"/>
</dbReference>
<dbReference type="Pfam" id="PF00106">
    <property type="entry name" value="adh_short"/>
    <property type="match status" value="1"/>
</dbReference>
<dbReference type="PRINTS" id="PR00081">
    <property type="entry name" value="GDHRDH"/>
</dbReference>
<dbReference type="PROSITE" id="PS51318">
    <property type="entry name" value="TAT"/>
    <property type="match status" value="1"/>
</dbReference>
<dbReference type="InterPro" id="IPR002347">
    <property type="entry name" value="SDR_fam"/>
</dbReference>
<evidence type="ECO:0000256" key="4">
    <source>
        <dbReference type="SAM" id="SignalP"/>
    </source>
</evidence>
<name>A0A0C4WM97_9GAMM</name>
<keyword evidence="6" id="KW-1185">Reference proteome</keyword>
<evidence type="ECO:0000256" key="3">
    <source>
        <dbReference type="SAM" id="MobiDB-lite"/>
    </source>
</evidence>
<dbReference type="EMBL" id="CP010421">
    <property type="protein sequence ID" value="AJE23928.1"/>
    <property type="molecule type" value="Genomic_DNA"/>
</dbReference>
<gene>
    <name evidence="5" type="ORF">Achr_f2340</name>
</gene>
<protein>
    <submittedName>
        <fullName evidence="5">Short-chain dehydrogenase/reductase SDR</fullName>
    </submittedName>
</protein>
<comment type="similarity">
    <text evidence="1">Belongs to the short-chain dehydrogenases/reductases (SDR) family.</text>
</comment>
<keyword evidence="5" id="KW-0614">Plasmid</keyword>
<evidence type="ECO:0000313" key="6">
    <source>
        <dbReference type="Proteomes" id="UP000068210"/>
    </source>
</evidence>
<dbReference type="InterPro" id="IPR006311">
    <property type="entry name" value="TAT_signal"/>
</dbReference>
<dbReference type="Proteomes" id="UP000068210">
    <property type="component" value="Plasmid pAcX50f"/>
</dbReference>
<dbReference type="AlphaFoldDB" id="A0A0C4WM97"/>
<dbReference type="KEGG" id="acx:Achr_f2340"/>
<feature type="signal peptide" evidence="4">
    <location>
        <begin position="1"/>
        <end position="24"/>
    </location>
</feature>
<dbReference type="InterPro" id="IPR036291">
    <property type="entry name" value="NAD(P)-bd_dom_sf"/>
</dbReference>
<dbReference type="GO" id="GO:0016491">
    <property type="term" value="F:oxidoreductase activity"/>
    <property type="evidence" value="ECO:0007669"/>
    <property type="project" value="UniProtKB-KW"/>
</dbReference>
<organism evidence="5 6">
    <name type="scientific">Azotobacter chroococcum NCIMB 8003</name>
    <dbReference type="NCBI Taxonomy" id="1328314"/>
    <lineage>
        <taxon>Bacteria</taxon>
        <taxon>Pseudomonadati</taxon>
        <taxon>Pseudomonadota</taxon>
        <taxon>Gammaproteobacteria</taxon>
        <taxon>Pseudomonadales</taxon>
        <taxon>Pseudomonadaceae</taxon>
        <taxon>Azotobacter</taxon>
    </lineage>
</organism>